<dbReference type="RefSeq" id="WP_247380577.1">
    <property type="nucleotide sequence ID" value="NZ_JALLGV010000008.1"/>
</dbReference>
<evidence type="ECO:0000313" key="1">
    <source>
        <dbReference type="EMBL" id="MFD1587835.1"/>
    </source>
</evidence>
<name>A0ABD6CC58_9EURY</name>
<gene>
    <name evidence="1" type="ORF">ACFR9U_12655</name>
</gene>
<keyword evidence="2" id="KW-1185">Reference proteome</keyword>
<dbReference type="AlphaFoldDB" id="A0ABD6CC58"/>
<organism evidence="1 2">
    <name type="scientific">Halorientalis brevis</name>
    <dbReference type="NCBI Taxonomy" id="1126241"/>
    <lineage>
        <taxon>Archaea</taxon>
        <taxon>Methanobacteriati</taxon>
        <taxon>Methanobacteriota</taxon>
        <taxon>Stenosarchaea group</taxon>
        <taxon>Halobacteria</taxon>
        <taxon>Halobacteriales</taxon>
        <taxon>Haloarculaceae</taxon>
        <taxon>Halorientalis</taxon>
    </lineage>
</organism>
<evidence type="ECO:0000313" key="2">
    <source>
        <dbReference type="Proteomes" id="UP001597119"/>
    </source>
</evidence>
<sequence>MTSITDGESLTCEHCGATVDPADATRSKTMGDLDPTKWQTLCCPTCGGRLKTVYVGDE</sequence>
<protein>
    <recommendedName>
        <fullName evidence="3">Small CPxCG-related zinc finger protein</fullName>
    </recommendedName>
</protein>
<proteinExistence type="predicted"/>
<evidence type="ECO:0008006" key="3">
    <source>
        <dbReference type="Google" id="ProtNLM"/>
    </source>
</evidence>
<dbReference type="Proteomes" id="UP001597119">
    <property type="component" value="Unassembled WGS sequence"/>
</dbReference>
<reference evidence="1 2" key="1">
    <citation type="journal article" date="2019" name="Int. J. Syst. Evol. Microbiol.">
        <title>The Global Catalogue of Microorganisms (GCM) 10K type strain sequencing project: providing services to taxonomists for standard genome sequencing and annotation.</title>
        <authorList>
            <consortium name="The Broad Institute Genomics Platform"/>
            <consortium name="The Broad Institute Genome Sequencing Center for Infectious Disease"/>
            <person name="Wu L."/>
            <person name="Ma J."/>
        </authorList>
    </citation>
    <scope>NUCLEOTIDE SEQUENCE [LARGE SCALE GENOMIC DNA]</scope>
    <source>
        <strain evidence="1 2">CGMCC 1.12125</strain>
    </source>
</reference>
<accession>A0ABD6CC58</accession>
<dbReference type="EMBL" id="JBHUDJ010000006">
    <property type="protein sequence ID" value="MFD1587835.1"/>
    <property type="molecule type" value="Genomic_DNA"/>
</dbReference>
<comment type="caution">
    <text evidence="1">The sequence shown here is derived from an EMBL/GenBank/DDBJ whole genome shotgun (WGS) entry which is preliminary data.</text>
</comment>